<dbReference type="GO" id="GO:0007165">
    <property type="term" value="P:signal transduction"/>
    <property type="evidence" value="ECO:0007669"/>
    <property type="project" value="InterPro"/>
</dbReference>
<evidence type="ECO:0000256" key="4">
    <source>
        <dbReference type="ARBA" id="ARBA00022989"/>
    </source>
</evidence>
<dbReference type="Gene3D" id="6.10.340.10">
    <property type="match status" value="1"/>
</dbReference>
<dbReference type="CDD" id="cd12912">
    <property type="entry name" value="PDC2_MCP_like"/>
    <property type="match status" value="1"/>
</dbReference>
<dbReference type="PANTHER" id="PTHR45138">
    <property type="entry name" value="REGULATORY COMPONENTS OF SENSORY TRANSDUCTION SYSTEM"/>
    <property type="match status" value="1"/>
</dbReference>
<dbReference type="SUPFAM" id="SSF158472">
    <property type="entry name" value="HAMP domain-like"/>
    <property type="match status" value="1"/>
</dbReference>
<dbReference type="InterPro" id="IPR050469">
    <property type="entry name" value="Diguanylate_Cyclase"/>
</dbReference>
<evidence type="ECO:0000256" key="5">
    <source>
        <dbReference type="ARBA" id="ARBA00023136"/>
    </source>
</evidence>
<evidence type="ECO:0000313" key="9">
    <source>
        <dbReference type="EMBL" id="SDC35500.1"/>
    </source>
</evidence>
<dbReference type="CDD" id="cd12913">
    <property type="entry name" value="PDC1_MCP_like"/>
    <property type="match status" value="1"/>
</dbReference>
<evidence type="ECO:0000256" key="1">
    <source>
        <dbReference type="ARBA" id="ARBA00004651"/>
    </source>
</evidence>
<sequence>MHSIRTKITILTVSAILICSILIGTLSAFTVKSREEQNSQRLLNTICASKLDKINSYLNIIENSVDSISRFVYSSFDTVVLSDANAIGATGSGRSLRKRTRTAAQQEALDAYLQEHLAATREMCRTIAANNPSILGYYYRINPELSNHMKGFWYSRQNNGQFKQLVMTEISEYKPDDFAHVGWYYLPLERGRPSWLDPYENKNLGETVVSYIMPLYKSGTFIGEIGMDISYSTLVNQIKELKILESGYAFLTDRKGKIVYHPQLSHGTLLGDVSEEMKAAGKSSDTRLIRYTNNGVEKEAAWNTLSNGLILFVSAPVSEISAGWRNLSWLTLATAVATVALFIILTLSLVRKITNPLVQLVHASQQISEGNYNIDLNYEGDDEIGILTKSFQQMVNHMRVFISDLNSKAFRDALTGVRNKGAFDIFLMDKDENIRQSDPKDVEDFAVVMFDCNELKTINDTYGHEKGDLYLQNACRTICKVYSHSPVFRIGGDEFVAILQKEDWKKQAELEQQFTQAMADANATAANPWDRVNVAIGTANYNPETDPDMESVFRRADVLMYENKKQMKEANAKWMKQ</sequence>
<feature type="domain" description="GGDEF" evidence="8">
    <location>
        <begin position="443"/>
        <end position="577"/>
    </location>
</feature>
<dbReference type="PROSITE" id="PS50887">
    <property type="entry name" value="GGDEF"/>
    <property type="match status" value="1"/>
</dbReference>
<name>A0A1G6KWN5_9FIRM</name>
<dbReference type="GO" id="GO:1902201">
    <property type="term" value="P:negative regulation of bacterial-type flagellum-dependent cell motility"/>
    <property type="evidence" value="ECO:0007669"/>
    <property type="project" value="TreeGrafter"/>
</dbReference>
<dbReference type="SUPFAM" id="SSF55073">
    <property type="entry name" value="Nucleotide cyclase"/>
    <property type="match status" value="1"/>
</dbReference>
<dbReference type="Pfam" id="PF02743">
    <property type="entry name" value="dCache_1"/>
    <property type="match status" value="1"/>
</dbReference>
<dbReference type="InterPro" id="IPR003660">
    <property type="entry name" value="HAMP_dom"/>
</dbReference>
<keyword evidence="3 6" id="KW-0812">Transmembrane</keyword>
<keyword evidence="10" id="KW-1185">Reference proteome</keyword>
<comment type="subcellular location">
    <subcellularLocation>
        <location evidence="1">Cell membrane</location>
        <topology evidence="1">Multi-pass membrane protein</topology>
    </subcellularLocation>
</comment>
<dbReference type="CDD" id="cd01949">
    <property type="entry name" value="GGDEF"/>
    <property type="match status" value="1"/>
</dbReference>
<dbReference type="GO" id="GO:0043709">
    <property type="term" value="P:cell adhesion involved in single-species biofilm formation"/>
    <property type="evidence" value="ECO:0007669"/>
    <property type="project" value="TreeGrafter"/>
</dbReference>
<protein>
    <submittedName>
        <fullName evidence="9">Diguanylate cyclase (GGDEF) domain-containing protein</fullName>
    </submittedName>
</protein>
<dbReference type="Proteomes" id="UP000198943">
    <property type="component" value="Unassembled WGS sequence"/>
</dbReference>
<dbReference type="SMART" id="SM00267">
    <property type="entry name" value="GGDEF"/>
    <property type="match status" value="1"/>
</dbReference>
<dbReference type="InterPro" id="IPR043128">
    <property type="entry name" value="Rev_trsase/Diguanyl_cyclase"/>
</dbReference>
<evidence type="ECO:0000259" key="8">
    <source>
        <dbReference type="PROSITE" id="PS50887"/>
    </source>
</evidence>
<feature type="transmembrane region" description="Helical" evidence="6">
    <location>
        <begin position="327"/>
        <end position="350"/>
    </location>
</feature>
<dbReference type="Gene3D" id="3.30.70.270">
    <property type="match status" value="1"/>
</dbReference>
<dbReference type="PROSITE" id="PS50885">
    <property type="entry name" value="HAMP"/>
    <property type="match status" value="1"/>
</dbReference>
<proteinExistence type="predicted"/>
<dbReference type="Gene3D" id="3.30.450.20">
    <property type="entry name" value="PAS domain"/>
    <property type="match status" value="1"/>
</dbReference>
<evidence type="ECO:0000256" key="2">
    <source>
        <dbReference type="ARBA" id="ARBA00022475"/>
    </source>
</evidence>
<evidence type="ECO:0000259" key="7">
    <source>
        <dbReference type="PROSITE" id="PS50885"/>
    </source>
</evidence>
<dbReference type="GO" id="GO:0005886">
    <property type="term" value="C:plasma membrane"/>
    <property type="evidence" value="ECO:0007669"/>
    <property type="project" value="UniProtKB-SubCell"/>
</dbReference>
<keyword evidence="4 6" id="KW-1133">Transmembrane helix</keyword>
<gene>
    <name evidence="9" type="ORF">SAMN04487864_105151</name>
</gene>
<dbReference type="Pfam" id="PF00672">
    <property type="entry name" value="HAMP"/>
    <property type="match status" value="1"/>
</dbReference>
<keyword evidence="5 6" id="KW-0472">Membrane</keyword>
<dbReference type="CDD" id="cd06225">
    <property type="entry name" value="HAMP"/>
    <property type="match status" value="1"/>
</dbReference>
<dbReference type="InterPro" id="IPR029787">
    <property type="entry name" value="Nucleotide_cyclase"/>
</dbReference>
<dbReference type="Pfam" id="PF00990">
    <property type="entry name" value="GGDEF"/>
    <property type="match status" value="1"/>
</dbReference>
<dbReference type="InterPro" id="IPR000160">
    <property type="entry name" value="GGDEF_dom"/>
</dbReference>
<organism evidence="9 10">
    <name type="scientific">Succiniclasticum ruminis</name>
    <dbReference type="NCBI Taxonomy" id="40841"/>
    <lineage>
        <taxon>Bacteria</taxon>
        <taxon>Bacillati</taxon>
        <taxon>Bacillota</taxon>
        <taxon>Negativicutes</taxon>
        <taxon>Acidaminococcales</taxon>
        <taxon>Acidaminococcaceae</taxon>
        <taxon>Succiniclasticum</taxon>
    </lineage>
</organism>
<dbReference type="GO" id="GO:0052621">
    <property type="term" value="F:diguanylate cyclase activity"/>
    <property type="evidence" value="ECO:0007669"/>
    <property type="project" value="TreeGrafter"/>
</dbReference>
<evidence type="ECO:0000256" key="6">
    <source>
        <dbReference type="SAM" id="Phobius"/>
    </source>
</evidence>
<dbReference type="NCBIfam" id="TIGR00254">
    <property type="entry name" value="GGDEF"/>
    <property type="match status" value="1"/>
</dbReference>
<dbReference type="EMBL" id="FMYW01000005">
    <property type="protein sequence ID" value="SDC35500.1"/>
    <property type="molecule type" value="Genomic_DNA"/>
</dbReference>
<dbReference type="PANTHER" id="PTHR45138:SF9">
    <property type="entry name" value="DIGUANYLATE CYCLASE DGCM-RELATED"/>
    <property type="match status" value="1"/>
</dbReference>
<dbReference type="SMART" id="SM00304">
    <property type="entry name" value="HAMP"/>
    <property type="match status" value="1"/>
</dbReference>
<evidence type="ECO:0000256" key="3">
    <source>
        <dbReference type="ARBA" id="ARBA00022692"/>
    </source>
</evidence>
<dbReference type="OrthoDB" id="9804955at2"/>
<keyword evidence="2" id="KW-1003">Cell membrane</keyword>
<dbReference type="InterPro" id="IPR033479">
    <property type="entry name" value="dCache_1"/>
</dbReference>
<dbReference type="AlphaFoldDB" id="A0A1G6KWN5"/>
<accession>A0A1G6KWN5</accession>
<reference evidence="10" key="1">
    <citation type="submission" date="2016-10" db="EMBL/GenBank/DDBJ databases">
        <authorList>
            <person name="Varghese N."/>
            <person name="Submissions S."/>
        </authorList>
    </citation>
    <scope>NUCLEOTIDE SEQUENCE [LARGE SCALE GENOMIC DNA]</scope>
    <source>
        <strain evidence="10">DSM 11005</strain>
    </source>
</reference>
<dbReference type="RefSeq" id="WP_093730075.1">
    <property type="nucleotide sequence ID" value="NZ_FMYW01000005.1"/>
</dbReference>
<evidence type="ECO:0000313" key="10">
    <source>
        <dbReference type="Proteomes" id="UP000198943"/>
    </source>
</evidence>
<feature type="domain" description="HAMP" evidence="7">
    <location>
        <begin position="351"/>
        <end position="403"/>
    </location>
</feature>